<reference evidence="3 4" key="1">
    <citation type="submission" date="2021-06" db="EMBL/GenBank/DDBJ databases">
        <title>50 bacteria genomes isolated from Dapeng, Shenzhen, China.</title>
        <authorList>
            <person name="Zheng W."/>
            <person name="Yu S."/>
            <person name="Huang Y."/>
        </authorList>
    </citation>
    <scope>NUCLEOTIDE SEQUENCE [LARGE SCALE GENOMIC DNA]</scope>
    <source>
        <strain evidence="3 4">DP1N14-2</strain>
    </source>
</reference>
<dbReference type="Pfam" id="PF01230">
    <property type="entry name" value="HIT"/>
    <property type="match status" value="1"/>
</dbReference>
<dbReference type="InterPro" id="IPR001310">
    <property type="entry name" value="Histidine_triad_HIT"/>
</dbReference>
<keyword evidence="4" id="KW-1185">Reference proteome</keyword>
<gene>
    <name evidence="3" type="ORF">KUV26_15475</name>
</gene>
<dbReference type="SUPFAM" id="SSF54197">
    <property type="entry name" value="HIT-like"/>
    <property type="match status" value="1"/>
</dbReference>
<evidence type="ECO:0000259" key="2">
    <source>
        <dbReference type="PROSITE" id="PS51084"/>
    </source>
</evidence>
<feature type="domain" description="HIT" evidence="2">
    <location>
        <begin position="6"/>
        <end position="109"/>
    </location>
</feature>
<accession>A0ABS7NI54</accession>
<dbReference type="Proteomes" id="UP000766629">
    <property type="component" value="Unassembled WGS sequence"/>
</dbReference>
<dbReference type="EMBL" id="JAHVJA010000007">
    <property type="protein sequence ID" value="MBY6140840.1"/>
    <property type="molecule type" value="Genomic_DNA"/>
</dbReference>
<proteinExistence type="predicted"/>
<evidence type="ECO:0000313" key="4">
    <source>
        <dbReference type="Proteomes" id="UP000766629"/>
    </source>
</evidence>
<evidence type="ECO:0000256" key="1">
    <source>
        <dbReference type="PROSITE-ProRule" id="PRU00464"/>
    </source>
</evidence>
<evidence type="ECO:0000313" key="3">
    <source>
        <dbReference type="EMBL" id="MBY6140840.1"/>
    </source>
</evidence>
<dbReference type="PANTHER" id="PTHR46648:SF1">
    <property type="entry name" value="ADENOSINE 5'-MONOPHOSPHORAMIDASE HNT1"/>
    <property type="match status" value="1"/>
</dbReference>
<comment type="caution">
    <text evidence="3">The sequence shown here is derived from an EMBL/GenBank/DDBJ whole genome shotgun (WGS) entry which is preliminary data.</text>
</comment>
<dbReference type="InterPro" id="IPR011146">
    <property type="entry name" value="HIT-like"/>
</dbReference>
<organism evidence="3 4">
    <name type="scientific">Leisingera daeponensis</name>
    <dbReference type="NCBI Taxonomy" id="405746"/>
    <lineage>
        <taxon>Bacteria</taxon>
        <taxon>Pseudomonadati</taxon>
        <taxon>Pseudomonadota</taxon>
        <taxon>Alphaproteobacteria</taxon>
        <taxon>Rhodobacterales</taxon>
        <taxon>Roseobacteraceae</taxon>
        <taxon>Leisingera</taxon>
    </lineage>
</organism>
<protein>
    <submittedName>
        <fullName evidence="3">HIT domain-containing protein</fullName>
    </submittedName>
</protein>
<dbReference type="PRINTS" id="PR00332">
    <property type="entry name" value="HISTRIAD"/>
</dbReference>
<dbReference type="InterPro" id="IPR036265">
    <property type="entry name" value="HIT-like_sf"/>
</dbReference>
<dbReference type="Gene3D" id="3.30.428.10">
    <property type="entry name" value="HIT-like"/>
    <property type="match status" value="1"/>
</dbReference>
<dbReference type="PANTHER" id="PTHR46648">
    <property type="entry name" value="HIT FAMILY PROTEIN 1"/>
    <property type="match status" value="1"/>
</dbReference>
<name>A0ABS7NI54_9RHOB</name>
<dbReference type="RefSeq" id="WP_222508977.1">
    <property type="nucleotide sequence ID" value="NZ_JAHVJA010000007.1"/>
</dbReference>
<dbReference type="PROSITE" id="PS51084">
    <property type="entry name" value="HIT_2"/>
    <property type="match status" value="1"/>
</dbReference>
<sequence length="146" mass="16390">MTDECIFCRIAEADLPAHKVFEDDLVIAFLDLHPIREGHALIIPKQHYPWFEDLPEITAARIMAVGQRLGRAMKREWGVERVSFFYTGIHVQHAHAHVVPMFHRHDVSSARYLEDGIEAFSLPPNPGGASLAQTADLIRAQLAEAG</sequence>
<feature type="short sequence motif" description="Histidine triad motif" evidence="1">
    <location>
        <begin position="93"/>
        <end position="97"/>
    </location>
</feature>